<sequence>MSLFDDEGPKKPVKHEIGCDISLLSTDELQGRIDLLNAEISRLKEEIGRKSAGRRAAEDLFRK</sequence>
<gene>
    <name evidence="1" type="ORF">DEM27_06125</name>
</gene>
<evidence type="ECO:0000313" key="2">
    <source>
        <dbReference type="Proteomes" id="UP000245252"/>
    </source>
</evidence>
<proteinExistence type="predicted"/>
<dbReference type="EMBL" id="QFBC01000002">
    <property type="protein sequence ID" value="PWE57213.1"/>
    <property type="molecule type" value="Genomic_DNA"/>
</dbReference>
<comment type="caution">
    <text evidence="1">The sequence shown here is derived from an EMBL/GenBank/DDBJ whole genome shotgun (WGS) entry which is preliminary data.</text>
</comment>
<dbReference type="Proteomes" id="UP000245252">
    <property type="component" value="Unassembled WGS sequence"/>
</dbReference>
<reference evidence="1 2" key="1">
    <citation type="submission" date="2018-05" db="EMBL/GenBank/DDBJ databases">
        <title>The draft genome of strain NS-104.</title>
        <authorList>
            <person name="Hang P."/>
            <person name="Jiang J."/>
        </authorList>
    </citation>
    <scope>NUCLEOTIDE SEQUENCE [LARGE SCALE GENOMIC DNA]</scope>
    <source>
        <strain evidence="1 2">NS-104</strain>
    </source>
</reference>
<name>A0A2U2DV60_9HYPH</name>
<accession>A0A2U2DV60</accession>
<dbReference type="AlphaFoldDB" id="A0A2U2DV60"/>
<keyword evidence="2" id="KW-1185">Reference proteome</keyword>
<evidence type="ECO:0000313" key="1">
    <source>
        <dbReference type="EMBL" id="PWE57213.1"/>
    </source>
</evidence>
<dbReference type="RefSeq" id="WP_109457317.1">
    <property type="nucleotide sequence ID" value="NZ_QFBC01000002.1"/>
</dbReference>
<protein>
    <submittedName>
        <fullName evidence="1">DUF1192 domain-containing protein</fullName>
    </submittedName>
</protein>
<dbReference type="InterPro" id="IPR009579">
    <property type="entry name" value="DUF1192"/>
</dbReference>
<dbReference type="Pfam" id="PF06698">
    <property type="entry name" value="DUF1192"/>
    <property type="match status" value="1"/>
</dbReference>
<organism evidence="1 2">
    <name type="scientific">Metarhizobium album</name>
    <dbReference type="NCBI Taxonomy" id="2182425"/>
    <lineage>
        <taxon>Bacteria</taxon>
        <taxon>Pseudomonadati</taxon>
        <taxon>Pseudomonadota</taxon>
        <taxon>Alphaproteobacteria</taxon>
        <taxon>Hyphomicrobiales</taxon>
        <taxon>Rhizobiaceae</taxon>
        <taxon>Metarhizobium</taxon>
    </lineage>
</organism>
<dbReference type="OrthoDB" id="7872350at2"/>